<feature type="region of interest" description="Disordered" evidence="11">
    <location>
        <begin position="495"/>
        <end position="516"/>
    </location>
</feature>
<dbReference type="GO" id="GO:0006886">
    <property type="term" value="P:intracellular protein transport"/>
    <property type="evidence" value="ECO:0007669"/>
    <property type="project" value="InterPro"/>
</dbReference>
<keyword evidence="6 10" id="KW-0653">Protein transport</keyword>
<evidence type="ECO:0000256" key="6">
    <source>
        <dbReference type="ARBA" id="ARBA00022927"/>
    </source>
</evidence>
<dbReference type="STRING" id="1284197.S8C5E8"/>
<keyword evidence="9 10" id="KW-0968">Cytoplasmic vesicle</keyword>
<keyword evidence="16" id="KW-1185">Reference proteome</keyword>
<dbReference type="InterPro" id="IPR011710">
    <property type="entry name" value="Coatomer_bsu_C"/>
</dbReference>
<dbReference type="HOGENOM" id="CLU_006949_0_0_1"/>
<evidence type="ECO:0000256" key="1">
    <source>
        <dbReference type="ARBA" id="ARBA00004255"/>
    </source>
</evidence>
<comment type="function">
    <text evidence="10">The coatomer is a cytosolic protein complex that binds to dilysine motifs and reversibly associates with Golgi non-clathrin-coated vesicles, which further mediate biosynthetic protein transport from the ER, via the Golgi up to the trans Golgi network. Coatomer complex is required for budding from Golgi membranes, and is essential for the retrograde Golgi-to-ER transport of dilysine-tagged proteins.</text>
</comment>
<evidence type="ECO:0000256" key="10">
    <source>
        <dbReference type="PIRNR" id="PIRNR005727"/>
    </source>
</evidence>
<dbReference type="Pfam" id="PF01602">
    <property type="entry name" value="Adaptin_N"/>
    <property type="match status" value="1"/>
</dbReference>
<dbReference type="GO" id="GO:0030126">
    <property type="term" value="C:COPI vesicle coat"/>
    <property type="evidence" value="ECO:0007669"/>
    <property type="project" value="EnsemblFungi"/>
</dbReference>
<dbReference type="Pfam" id="PF14806">
    <property type="entry name" value="Coatomer_b_Cpla"/>
    <property type="match status" value="1"/>
</dbReference>
<comment type="subcellular location">
    <subcellularLocation>
        <location evidence="10">Cytoplasm</location>
    </subcellularLocation>
    <subcellularLocation>
        <location evidence="1 10">Golgi apparatus membrane</location>
        <topology evidence="1 10">Peripheral membrane protein</topology>
        <orientation evidence="1 10">Cytoplasmic side</orientation>
    </subcellularLocation>
    <subcellularLocation>
        <location evidence="10">Cytoplasmic vesicle</location>
        <location evidence="10">COPI-coated vesicle membrane</location>
        <topology evidence="10">Peripheral membrane protein</topology>
        <orientation evidence="10">Cytoplasmic side</orientation>
    </subcellularLocation>
</comment>
<keyword evidence="5 10" id="KW-0931">ER-Golgi transport</keyword>
<dbReference type="InterPro" id="IPR016460">
    <property type="entry name" value="COPB1"/>
</dbReference>
<feature type="compositionally biased region" description="Basic and acidic residues" evidence="11">
    <location>
        <begin position="27"/>
        <end position="36"/>
    </location>
</feature>
<dbReference type="InterPro" id="IPR029446">
    <property type="entry name" value="COPB1_appendage_platform_dom"/>
</dbReference>
<keyword evidence="7 10" id="KW-0333">Golgi apparatus</keyword>
<dbReference type="GO" id="GO:0000139">
    <property type="term" value="C:Golgi membrane"/>
    <property type="evidence" value="ECO:0007669"/>
    <property type="project" value="UniProtKB-SubCell"/>
</dbReference>
<comment type="subunit">
    <text evidence="10">Oligomeric complex that consists of at least the alpha, beta, beta', gamma, delta, epsilon and zeta subunits.</text>
</comment>
<keyword evidence="3 10" id="KW-0963">Cytoplasm</keyword>
<dbReference type="OMA" id="IYKNFDW"/>
<feature type="domain" description="Clathrin/coatomer adaptor adaptin-like N-terminal" evidence="12">
    <location>
        <begin position="19"/>
        <end position="494"/>
    </location>
</feature>
<dbReference type="GO" id="GO:0005198">
    <property type="term" value="F:structural molecule activity"/>
    <property type="evidence" value="ECO:0007669"/>
    <property type="project" value="InterPro"/>
</dbReference>
<evidence type="ECO:0000256" key="8">
    <source>
        <dbReference type="ARBA" id="ARBA00023136"/>
    </source>
</evidence>
<evidence type="ECO:0000259" key="12">
    <source>
        <dbReference type="Pfam" id="PF01602"/>
    </source>
</evidence>
<keyword evidence="4" id="KW-0677">Repeat</keyword>
<feature type="compositionally biased region" description="Polar residues" evidence="11">
    <location>
        <begin position="14"/>
        <end position="26"/>
    </location>
</feature>
<comment type="caution">
    <text evidence="15">The sequence shown here is derived from an EMBL/GenBank/DDBJ whole genome shotgun (WGS) entry which is preliminary data.</text>
</comment>
<dbReference type="FunFam" id="1.25.10.10:FF:000260">
    <property type="entry name" value="Coatomer subunit beta"/>
    <property type="match status" value="1"/>
</dbReference>
<reference evidence="16" key="2">
    <citation type="submission" date="2013-04" db="EMBL/GenBank/DDBJ databases">
        <title>Genomic mechanisms accounting for the adaptation to parasitism in nematode-trapping fungi.</title>
        <authorList>
            <person name="Ahren D.G."/>
        </authorList>
    </citation>
    <scope>NUCLEOTIDE SEQUENCE [LARGE SCALE GENOMIC DNA]</scope>
    <source>
        <strain evidence="16">CBS 200.50</strain>
    </source>
</reference>
<dbReference type="GO" id="GO:0006891">
    <property type="term" value="P:intra-Golgi vesicle-mediated transport"/>
    <property type="evidence" value="ECO:0007669"/>
    <property type="project" value="TreeGrafter"/>
</dbReference>
<keyword evidence="8 10" id="KW-0472">Membrane</keyword>
<evidence type="ECO:0000256" key="5">
    <source>
        <dbReference type="ARBA" id="ARBA00022892"/>
    </source>
</evidence>
<feature type="compositionally biased region" description="Low complexity" evidence="11">
    <location>
        <begin position="502"/>
        <end position="514"/>
    </location>
</feature>
<dbReference type="Pfam" id="PF07718">
    <property type="entry name" value="Coatamer_beta_C"/>
    <property type="match status" value="1"/>
</dbReference>
<evidence type="ECO:0000259" key="14">
    <source>
        <dbReference type="Pfam" id="PF14806"/>
    </source>
</evidence>
<evidence type="ECO:0000256" key="9">
    <source>
        <dbReference type="ARBA" id="ARBA00023329"/>
    </source>
</evidence>
<proteinExistence type="predicted"/>
<evidence type="ECO:0000259" key="13">
    <source>
        <dbReference type="Pfam" id="PF07718"/>
    </source>
</evidence>
<evidence type="ECO:0000256" key="2">
    <source>
        <dbReference type="ARBA" id="ARBA00022448"/>
    </source>
</evidence>
<name>S8C5E8_DACHA</name>
<feature type="domain" description="Coatomer beta subunit appendage platform" evidence="14">
    <location>
        <begin position="816"/>
        <end position="942"/>
    </location>
</feature>
<evidence type="ECO:0000313" key="15">
    <source>
        <dbReference type="EMBL" id="EPS42882.1"/>
    </source>
</evidence>
<gene>
    <name evidence="15" type="ORF">H072_3191</name>
</gene>
<dbReference type="OrthoDB" id="10261439at2759"/>
<dbReference type="PANTHER" id="PTHR10635:SF0">
    <property type="entry name" value="COATOMER SUBUNIT BETA"/>
    <property type="match status" value="1"/>
</dbReference>
<dbReference type="eggNOG" id="KOG1058">
    <property type="taxonomic scope" value="Eukaryota"/>
</dbReference>
<dbReference type="PANTHER" id="PTHR10635">
    <property type="entry name" value="COATOMER SUBUNIT BETA"/>
    <property type="match status" value="1"/>
</dbReference>
<dbReference type="GO" id="GO:0006888">
    <property type="term" value="P:endoplasmic reticulum to Golgi vesicle-mediated transport"/>
    <property type="evidence" value="ECO:0007669"/>
    <property type="project" value="EnsemblFungi"/>
</dbReference>
<evidence type="ECO:0000256" key="4">
    <source>
        <dbReference type="ARBA" id="ARBA00022737"/>
    </source>
</evidence>
<dbReference type="InterPro" id="IPR016024">
    <property type="entry name" value="ARM-type_fold"/>
</dbReference>
<protein>
    <recommendedName>
        <fullName evidence="10">Coatomer subunit beta</fullName>
    </recommendedName>
    <alternativeName>
        <fullName evidence="10">Beta-coat protein</fullName>
    </alternativeName>
</protein>
<dbReference type="InterPro" id="IPR002553">
    <property type="entry name" value="Clathrin/coatomer_adapt-like_N"/>
</dbReference>
<dbReference type="Gene3D" id="1.25.10.10">
    <property type="entry name" value="Leucine-rich Repeat Variant"/>
    <property type="match status" value="1"/>
</dbReference>
<dbReference type="PIRSF" id="PIRSF005727">
    <property type="entry name" value="Coatomer_beta_subunit"/>
    <property type="match status" value="1"/>
</dbReference>
<dbReference type="EMBL" id="AQGS01000096">
    <property type="protein sequence ID" value="EPS42882.1"/>
    <property type="molecule type" value="Genomic_DNA"/>
</dbReference>
<sequence length="953" mass="105437">MSFLESTYTLVHQDNASDTPSQQDLKNQLEKGTDESKMETMKKILVVMLNGDPMPGLLMHIIRFVMPSKHKGLKKLLYFYYEICPKLDSNGKLKQEFVLVCNGIRNDLLHPNEFIRGATLRFLCKLREAELLEPLLGSCRQCLEHRHAYVRKNAVFAVQSIFTHSEHLIPDAPDLIIAFLQNESDHTCKRNAFAALATISHQKALEYFNTIVDNVGALDELMQQAVIEFIRKDAVVNTQNRARYLRIIFDLLEAPSNTVVYEAATSLTTLTGNPTAIKAAAGKFIELSVKEPDNNVKLIVLDRVDQLRRKHEGVLDDLTMEILRVLSSPDIDVRKKALDIALSMVSSRNVEEVVMLLKKELAKTVDQEYEKNAEYRQLLIHAIHNCAIRFSEVAANVVGLLMDFIGDFNNTSAVDVIAFVKEVVEKFPGLRQNIVEKLLSTLGEVRAGKVYRGALWIVGEYCVEPKDIREAWKRIRASLGEIPILSSEQKLLEAVPEEGDQSGSAPKPSAPSGSRKVLADGTYATESALTSDSATAAKLEAVKAAQKPPLRALILDGDFFLASVLSSTLTKLVMRHAEISKDIARTNALKAEAMLIMISIIRVGGSQFVKTKIDEDSADRIMACVKCLSEFEERKELETVFLDDTRKAFRAMISAEEKKRAATDAREKSKNAIQVDDVITFRQLSKKNAGESTDMIELDLEKATGGDGAVEDVASKLSRVVQLTGFSDPVYAEAYVKVHQFDIVLDVLLVNQTTETLQNLTVEFATLGDLKVVEKPTTQTLGPHSFQSVQATIKVSSTDQGVIFGNVVYDGPSSTETNVVILNDVHVDIMDYIQPATCTETQFRSMWTEFEWENKVNINSKAPTLREFLSQLMAASNMNCLTPEASLKGDCQFLSANLYAKSVFGEDALANLSVEQDGEGGPITGFVRIRSRSQGLALSLGSLKGLSKVGVGA</sequence>
<evidence type="ECO:0000313" key="16">
    <source>
        <dbReference type="Proteomes" id="UP000015100"/>
    </source>
</evidence>
<dbReference type="AlphaFoldDB" id="S8C5E8"/>
<dbReference type="GO" id="GO:0008298">
    <property type="term" value="P:intracellular mRNA localization"/>
    <property type="evidence" value="ECO:0007669"/>
    <property type="project" value="EnsemblFungi"/>
</dbReference>
<feature type="region of interest" description="Disordered" evidence="11">
    <location>
        <begin position="14"/>
        <end position="36"/>
    </location>
</feature>
<keyword evidence="2 10" id="KW-0813">Transport</keyword>
<evidence type="ECO:0000256" key="3">
    <source>
        <dbReference type="ARBA" id="ARBA00022490"/>
    </source>
</evidence>
<evidence type="ECO:0000256" key="7">
    <source>
        <dbReference type="ARBA" id="ARBA00023034"/>
    </source>
</evidence>
<dbReference type="SUPFAM" id="SSF48371">
    <property type="entry name" value="ARM repeat"/>
    <property type="match status" value="1"/>
</dbReference>
<organism evidence="15 16">
    <name type="scientific">Dactylellina haptotyla (strain CBS 200.50)</name>
    <name type="common">Nematode-trapping fungus</name>
    <name type="synonym">Monacrosporium haptotylum</name>
    <dbReference type="NCBI Taxonomy" id="1284197"/>
    <lineage>
        <taxon>Eukaryota</taxon>
        <taxon>Fungi</taxon>
        <taxon>Dikarya</taxon>
        <taxon>Ascomycota</taxon>
        <taxon>Pezizomycotina</taxon>
        <taxon>Orbiliomycetes</taxon>
        <taxon>Orbiliales</taxon>
        <taxon>Orbiliaceae</taxon>
        <taxon>Dactylellina</taxon>
    </lineage>
</organism>
<reference evidence="15 16" key="1">
    <citation type="journal article" date="2013" name="PLoS Genet.">
        <title>Genomic mechanisms accounting for the adaptation to parasitism in nematode-trapping fungi.</title>
        <authorList>
            <person name="Meerupati T."/>
            <person name="Andersson K.M."/>
            <person name="Friman E."/>
            <person name="Kumar D."/>
            <person name="Tunlid A."/>
            <person name="Ahren D."/>
        </authorList>
    </citation>
    <scope>NUCLEOTIDE SEQUENCE [LARGE SCALE GENOMIC DNA]</scope>
    <source>
        <strain evidence="15 16">CBS 200.50</strain>
    </source>
</reference>
<dbReference type="Proteomes" id="UP000015100">
    <property type="component" value="Unassembled WGS sequence"/>
</dbReference>
<feature type="domain" description="Coatomer beta subunit C-terminal" evidence="13">
    <location>
        <begin position="675"/>
        <end position="811"/>
    </location>
</feature>
<accession>S8C5E8</accession>
<evidence type="ECO:0000256" key="11">
    <source>
        <dbReference type="SAM" id="MobiDB-lite"/>
    </source>
</evidence>
<dbReference type="InterPro" id="IPR011989">
    <property type="entry name" value="ARM-like"/>
</dbReference>